<keyword evidence="8 27" id="KW-0479">Metal-binding</keyword>
<dbReference type="GO" id="GO:0046872">
    <property type="term" value="F:metal ion binding"/>
    <property type="evidence" value="ECO:0007669"/>
    <property type="project" value="UniProtKB-KW"/>
</dbReference>
<dbReference type="EMBL" id="JACVVK020000022">
    <property type="protein sequence ID" value="KAK7503047.1"/>
    <property type="molecule type" value="Genomic_DNA"/>
</dbReference>
<comment type="catalytic activity">
    <reaction evidence="21">
        <text>N-[(5Z,8Z,11Z,14Z)-eicosatetraenoyl]-serotonin + reduced [NADPH--hemoprotein reductase] + O2 = 2-oxo-N-[(5Z,8Z,11Z,14Z)-eicosatetraenoyl]-serotonin + oxidized [NADPH--hemoprotein reductase] + H2O + H(+)</text>
        <dbReference type="Rhea" id="RHEA:50296"/>
        <dbReference type="Rhea" id="RHEA-COMP:11964"/>
        <dbReference type="Rhea" id="RHEA-COMP:11965"/>
        <dbReference type="ChEBI" id="CHEBI:15377"/>
        <dbReference type="ChEBI" id="CHEBI:15378"/>
        <dbReference type="ChEBI" id="CHEBI:15379"/>
        <dbReference type="ChEBI" id="CHEBI:57618"/>
        <dbReference type="ChEBI" id="CHEBI:58210"/>
        <dbReference type="ChEBI" id="CHEBI:132255"/>
        <dbReference type="ChEBI" id="CHEBI:132256"/>
    </reaction>
    <physiologicalReaction direction="left-to-right" evidence="21">
        <dbReference type="Rhea" id="RHEA:50297"/>
    </physiologicalReaction>
</comment>
<evidence type="ECO:0000256" key="18">
    <source>
        <dbReference type="ARBA" id="ARBA00023136"/>
    </source>
</evidence>
<evidence type="ECO:0000256" key="23">
    <source>
        <dbReference type="ARBA" id="ARBA00058812"/>
    </source>
</evidence>
<evidence type="ECO:0000256" key="7">
    <source>
        <dbReference type="ARBA" id="ARBA00022692"/>
    </source>
</evidence>
<dbReference type="Gene3D" id="1.10.630.10">
    <property type="entry name" value="Cytochrome P450"/>
    <property type="match status" value="2"/>
</dbReference>
<evidence type="ECO:0000256" key="20">
    <source>
        <dbReference type="ARBA" id="ARBA00051320"/>
    </source>
</evidence>
<evidence type="ECO:0000256" key="17">
    <source>
        <dbReference type="ARBA" id="ARBA00023128"/>
    </source>
</evidence>
<dbReference type="FunFam" id="1.10.630.10:FF:000017">
    <property type="entry name" value="cytochrome P450 2U1 isoform X1"/>
    <property type="match status" value="2"/>
</dbReference>
<evidence type="ECO:0000256" key="13">
    <source>
        <dbReference type="ARBA" id="ARBA00023002"/>
    </source>
</evidence>
<keyword evidence="15" id="KW-0503">Monooxygenase</keyword>
<feature type="non-terminal residue" evidence="28">
    <location>
        <position position="1"/>
    </location>
</feature>
<comment type="function">
    <text evidence="23">A cytochrome P450 monooxygenase involved in the metabolism of arachidonic acid and its conjugates. Mechanistically, uses molecular oxygen inserting one oxygen atom into a substrate, and reducing the second into a water molecule, with two electrons provided by NADPH via cytochrome P450 reductase (CPR; NADPH-ferrihemoprotein reductase). Acts as an omega and omega-1 hydroxylase for arachidonic acid and possibly for other long chain fatty acids. May modulate the arachidonic acid signaling pathway and play a role in other fatty acid signaling processes. May down-regulate the biological activities of N-arachidonoyl-serotonin, an endocannabinoid that has anti-nociceptive effects through inhibition of fatty acid amide hydrolase FAAH, TRPV1 receptor and T-type calcium channels. Catalyzes C-2 oxidation of the indole ring of N-arachidonoyl-serotonin forming a less active product 2-oxo-N-arachidonoyl-serotonin.</text>
</comment>
<dbReference type="EC" id="1.14.14.80" evidence="24"/>
<dbReference type="InterPro" id="IPR017972">
    <property type="entry name" value="Cyt_P450_CS"/>
</dbReference>
<evidence type="ECO:0000256" key="6">
    <source>
        <dbReference type="ARBA" id="ARBA00022617"/>
    </source>
</evidence>
<gene>
    <name evidence="28" type="ORF">BaRGS_00005673</name>
</gene>
<evidence type="ECO:0000256" key="15">
    <source>
        <dbReference type="ARBA" id="ARBA00023033"/>
    </source>
</evidence>
<dbReference type="PROSITE" id="PS00086">
    <property type="entry name" value="CYTOCHROME_P450"/>
    <property type="match status" value="2"/>
</dbReference>
<dbReference type="PRINTS" id="PR00463">
    <property type="entry name" value="EP450I"/>
</dbReference>
<evidence type="ECO:0000256" key="27">
    <source>
        <dbReference type="PIRSR" id="PIRSR602401-1"/>
    </source>
</evidence>
<dbReference type="GO" id="GO:0005743">
    <property type="term" value="C:mitochondrial inner membrane"/>
    <property type="evidence" value="ECO:0007669"/>
    <property type="project" value="UniProtKB-SubCell"/>
</dbReference>
<sequence>VADTSGPLWKAQRKTCLEILREFGMGKNVLALKVQEEVDEYVNAIASKHSQPFDMTRMTQISISNNICSIVFGKRFDYQDPVFLDYVRAVDEYLSTSSANNPGVIFPNLRFIPGDPFKVHKRLQDFRMLLSKFIQPAIDRHVQEFDEDCVDDFISAYIRQLGEHRTRETHDYINEKNLPKVVLDLFGAGTETTSNAIRWTVAYFLHHPHVQDKCYQEIVNVIGTDRKPEMTDRQEMTYLEATIMEVLRIADIVPMSLPHSTSCDVTLAGYTIPKDAFIMPNLDSVLQDPEVWGDPDKFRPDRFIGPDGKIIRPDEFIPFSVGRRVCLGESLARMELFLYLTTMIQHFRFLPPEDDQLPSLEGIMGMTYSPKRFLVRAVPRKETELFAIQRIYSFYPVFRSRAEKELAEFRLVRTTQQPRHRNQSVPPGPGFALPLLGHLHLLETDPRAKFREWRRQYGDVFSFYMAGRLVVVLNGYDVIKQALVKQADTFSDRPHFLLLELMTDARGVADASGPLWKAQRKTCLEILREFGMGKNVLALKVQEEVDEYVNAIASKHGQPFDMTRMTQISVSNNICSIVFGKRFDYQDPVFLDYVRVLDENLSTNSSSNPGVIFPNLRFIPGDPFKVHKRLQDFRMLISKFIQPAIDRHVQEFDEDCVDDFISAYIRQIGEHRTRETHDYINEKNLPKVVLDLFGAGTETTSNAIRWTVAYFLHHPHVQDKCYQEIVNVIGTDRKPEMTDRQEMTYLEATIMEVLRIADIVPMSLPHATSCDVTLAGYTVPKDAFIMPNLDSVLQDPEVWGDPDKFRPDRFIGHDGKIIRPDEFIPFSVGRRVCLGESLARMELFLYLTTMIQHFRFLPPENDQLPSLEGILGLTYSPKRFLVRAVPR</sequence>
<comment type="catalytic activity">
    <reaction evidence="20">
        <text>(5Z,8Z,11Z,14Z)-eicosatetraenoate + reduced [NADPH--hemoprotein reductase] + O2 = 20-hydroxy-(5Z,8Z,11Z,14Z)-eicosatetraenoate + oxidized [NADPH--hemoprotein reductase] + H2O + H(+)</text>
        <dbReference type="Rhea" id="RHEA:39755"/>
        <dbReference type="Rhea" id="RHEA-COMP:11964"/>
        <dbReference type="Rhea" id="RHEA-COMP:11965"/>
        <dbReference type="ChEBI" id="CHEBI:15377"/>
        <dbReference type="ChEBI" id="CHEBI:15378"/>
        <dbReference type="ChEBI" id="CHEBI:15379"/>
        <dbReference type="ChEBI" id="CHEBI:32395"/>
        <dbReference type="ChEBI" id="CHEBI:57618"/>
        <dbReference type="ChEBI" id="CHEBI:58210"/>
        <dbReference type="ChEBI" id="CHEBI:76624"/>
    </reaction>
    <physiologicalReaction direction="left-to-right" evidence="20">
        <dbReference type="Rhea" id="RHEA:39756"/>
    </physiologicalReaction>
</comment>
<evidence type="ECO:0000256" key="22">
    <source>
        <dbReference type="ARBA" id="ARBA00052378"/>
    </source>
</evidence>
<comment type="cofactor">
    <cofactor evidence="1 27">
        <name>heme</name>
        <dbReference type="ChEBI" id="CHEBI:30413"/>
    </cofactor>
</comment>
<evidence type="ECO:0000256" key="11">
    <source>
        <dbReference type="ARBA" id="ARBA00022848"/>
    </source>
</evidence>
<accession>A0ABD0LUQ9</accession>
<keyword evidence="17" id="KW-0496">Mitochondrion</keyword>
<evidence type="ECO:0000256" key="21">
    <source>
        <dbReference type="ARBA" id="ARBA00052159"/>
    </source>
</evidence>
<dbReference type="InterPro" id="IPR036396">
    <property type="entry name" value="Cyt_P450_sf"/>
</dbReference>
<evidence type="ECO:0000256" key="8">
    <source>
        <dbReference type="ARBA" id="ARBA00022723"/>
    </source>
</evidence>
<dbReference type="PANTHER" id="PTHR24300">
    <property type="entry name" value="CYTOCHROME P450 508A4-RELATED"/>
    <property type="match status" value="1"/>
</dbReference>
<evidence type="ECO:0000256" key="12">
    <source>
        <dbReference type="ARBA" id="ARBA00022989"/>
    </source>
</evidence>
<evidence type="ECO:0000256" key="3">
    <source>
        <dbReference type="ARBA" id="ARBA00004448"/>
    </source>
</evidence>
<proteinExistence type="inferred from homology"/>
<dbReference type="PRINTS" id="PR00385">
    <property type="entry name" value="P450"/>
</dbReference>
<keyword evidence="13" id="KW-0560">Oxidoreductase</keyword>
<dbReference type="GO" id="GO:0006629">
    <property type="term" value="P:lipid metabolic process"/>
    <property type="evidence" value="ECO:0007669"/>
    <property type="project" value="UniProtKB-KW"/>
</dbReference>
<evidence type="ECO:0000256" key="19">
    <source>
        <dbReference type="ARBA" id="ARBA00049206"/>
    </source>
</evidence>
<comment type="subcellular location">
    <subcellularLocation>
        <location evidence="4">Endoplasmic reticulum membrane</location>
        <topology evidence="4">Multi-pass membrane protein</topology>
    </subcellularLocation>
    <subcellularLocation>
        <location evidence="2">Microsome membrane</location>
        <topology evidence="2">Multi-pass membrane protein</topology>
    </subcellularLocation>
    <subcellularLocation>
        <location evidence="3">Mitochondrion inner membrane</location>
        <topology evidence="3">Multi-pass membrane protein</topology>
    </subcellularLocation>
</comment>
<keyword evidence="6 27" id="KW-0349">Heme</keyword>
<name>A0ABD0LUQ9_9CAEN</name>
<dbReference type="GO" id="GO:0102033">
    <property type="term" value="F:long-chain fatty acid omega-hydroxylase activity"/>
    <property type="evidence" value="ECO:0007669"/>
    <property type="project" value="UniProtKB-EC"/>
</dbReference>
<evidence type="ECO:0000256" key="16">
    <source>
        <dbReference type="ARBA" id="ARBA00023098"/>
    </source>
</evidence>
<dbReference type="AlphaFoldDB" id="A0ABD0LUQ9"/>
<comment type="catalytic activity">
    <reaction evidence="19">
        <text>(5Z,8Z,11Z,14Z)-eicosatetraenoate + reduced [NADPH--hemoprotein reductase] + O2 = 19-hydroxy-(5Z,8Z,11Z,14Z)-eicosatetraenoate + oxidized [NADPH--hemoprotein reductase] + H2O + H(+)</text>
        <dbReference type="Rhea" id="RHEA:39759"/>
        <dbReference type="Rhea" id="RHEA-COMP:11964"/>
        <dbReference type="Rhea" id="RHEA-COMP:11965"/>
        <dbReference type="ChEBI" id="CHEBI:15377"/>
        <dbReference type="ChEBI" id="CHEBI:15378"/>
        <dbReference type="ChEBI" id="CHEBI:15379"/>
        <dbReference type="ChEBI" id="CHEBI:32395"/>
        <dbReference type="ChEBI" id="CHEBI:57618"/>
        <dbReference type="ChEBI" id="CHEBI:58210"/>
        <dbReference type="ChEBI" id="CHEBI:76627"/>
    </reaction>
    <physiologicalReaction direction="left-to-right" evidence="19">
        <dbReference type="Rhea" id="RHEA:39760"/>
    </physiologicalReaction>
</comment>
<evidence type="ECO:0000256" key="1">
    <source>
        <dbReference type="ARBA" id="ARBA00001971"/>
    </source>
</evidence>
<comment type="similarity">
    <text evidence="5">Belongs to the cytochrome P450 family.</text>
</comment>
<keyword evidence="29" id="KW-1185">Reference proteome</keyword>
<evidence type="ECO:0000313" key="29">
    <source>
        <dbReference type="Proteomes" id="UP001519460"/>
    </source>
</evidence>
<evidence type="ECO:0000256" key="10">
    <source>
        <dbReference type="ARBA" id="ARBA00022824"/>
    </source>
</evidence>
<organism evidence="28 29">
    <name type="scientific">Batillaria attramentaria</name>
    <dbReference type="NCBI Taxonomy" id="370345"/>
    <lineage>
        <taxon>Eukaryota</taxon>
        <taxon>Metazoa</taxon>
        <taxon>Spiralia</taxon>
        <taxon>Lophotrochozoa</taxon>
        <taxon>Mollusca</taxon>
        <taxon>Gastropoda</taxon>
        <taxon>Caenogastropoda</taxon>
        <taxon>Sorbeoconcha</taxon>
        <taxon>Cerithioidea</taxon>
        <taxon>Batillariidae</taxon>
        <taxon>Batillaria</taxon>
    </lineage>
</organism>
<comment type="caution">
    <text evidence="28">The sequence shown here is derived from an EMBL/GenBank/DDBJ whole genome shotgun (WGS) entry which is preliminary data.</text>
</comment>
<feature type="binding site" description="axial binding residue" evidence="27">
    <location>
        <position position="833"/>
    </location>
    <ligand>
        <name>heme</name>
        <dbReference type="ChEBI" id="CHEBI:30413"/>
    </ligand>
    <ligandPart>
        <name>Fe</name>
        <dbReference type="ChEBI" id="CHEBI:18248"/>
    </ligandPart>
</feature>
<evidence type="ECO:0000256" key="5">
    <source>
        <dbReference type="ARBA" id="ARBA00010617"/>
    </source>
</evidence>
<dbReference type="InterPro" id="IPR002401">
    <property type="entry name" value="Cyt_P450_E_grp-I"/>
</dbReference>
<evidence type="ECO:0000256" key="14">
    <source>
        <dbReference type="ARBA" id="ARBA00023004"/>
    </source>
</evidence>
<dbReference type="InterPro" id="IPR001128">
    <property type="entry name" value="Cyt_P450"/>
</dbReference>
<dbReference type="Pfam" id="PF00067">
    <property type="entry name" value="p450"/>
    <property type="match status" value="2"/>
</dbReference>
<dbReference type="Proteomes" id="UP001519460">
    <property type="component" value="Unassembled WGS sequence"/>
</dbReference>
<keyword evidence="9" id="KW-0999">Mitochondrion inner membrane</keyword>
<keyword evidence="16" id="KW-0443">Lipid metabolism</keyword>
<keyword evidence="14 27" id="KW-0408">Iron</keyword>
<evidence type="ECO:0000256" key="26">
    <source>
        <dbReference type="ARBA" id="ARBA00079181"/>
    </source>
</evidence>
<dbReference type="InterPro" id="IPR050182">
    <property type="entry name" value="Cytochrome_P450_fam2"/>
</dbReference>
<evidence type="ECO:0000256" key="9">
    <source>
        <dbReference type="ARBA" id="ARBA00022792"/>
    </source>
</evidence>
<dbReference type="GO" id="GO:0005789">
    <property type="term" value="C:endoplasmic reticulum membrane"/>
    <property type="evidence" value="ECO:0007669"/>
    <property type="project" value="UniProtKB-SubCell"/>
</dbReference>
<keyword evidence="18" id="KW-0472">Membrane</keyword>
<evidence type="ECO:0000256" key="2">
    <source>
        <dbReference type="ARBA" id="ARBA00004154"/>
    </source>
</evidence>
<evidence type="ECO:0000256" key="24">
    <source>
        <dbReference type="ARBA" id="ARBA00066560"/>
    </source>
</evidence>
<keyword evidence="11" id="KW-0492">Microsome</keyword>
<evidence type="ECO:0000256" key="4">
    <source>
        <dbReference type="ARBA" id="ARBA00004477"/>
    </source>
</evidence>
<comment type="catalytic activity">
    <reaction evidence="22">
        <text>an omega-methyl-long-chain fatty acid + reduced [NADPH--hemoprotein reductase] + O2 = an omega-hydroxy-long-chain fatty acid + oxidized [NADPH--hemoprotein reductase] + H2O + H(+)</text>
        <dbReference type="Rhea" id="RHEA:56748"/>
        <dbReference type="Rhea" id="RHEA-COMP:11964"/>
        <dbReference type="Rhea" id="RHEA-COMP:11965"/>
        <dbReference type="ChEBI" id="CHEBI:15377"/>
        <dbReference type="ChEBI" id="CHEBI:15378"/>
        <dbReference type="ChEBI" id="CHEBI:15379"/>
        <dbReference type="ChEBI" id="CHEBI:57618"/>
        <dbReference type="ChEBI" id="CHEBI:58210"/>
        <dbReference type="ChEBI" id="CHEBI:140991"/>
        <dbReference type="ChEBI" id="CHEBI:140992"/>
        <dbReference type="EC" id="1.14.14.80"/>
    </reaction>
    <physiologicalReaction direction="left-to-right" evidence="22">
        <dbReference type="Rhea" id="RHEA:56749"/>
    </physiologicalReaction>
</comment>
<evidence type="ECO:0000256" key="25">
    <source>
        <dbReference type="ARBA" id="ARBA00067282"/>
    </source>
</evidence>
<dbReference type="SUPFAM" id="SSF48264">
    <property type="entry name" value="Cytochrome P450"/>
    <property type="match status" value="2"/>
</dbReference>
<evidence type="ECO:0000313" key="28">
    <source>
        <dbReference type="EMBL" id="KAK7503047.1"/>
    </source>
</evidence>
<protein>
    <recommendedName>
        <fullName evidence="25">Cytochrome P450 2U1</fullName>
        <ecNumber evidence="24">1.14.14.80</ecNumber>
    </recommendedName>
    <alternativeName>
        <fullName evidence="26">Long-chain fatty acid omega-monooxygenase</fullName>
    </alternativeName>
</protein>
<keyword evidence="10" id="KW-0256">Endoplasmic reticulum</keyword>
<dbReference type="PANTHER" id="PTHR24300:SF403">
    <property type="entry name" value="CYTOCHROME P450 306A1"/>
    <property type="match status" value="1"/>
</dbReference>
<reference evidence="28 29" key="1">
    <citation type="journal article" date="2023" name="Sci. Data">
        <title>Genome assembly of the Korean intertidal mud-creeper Batillaria attramentaria.</title>
        <authorList>
            <person name="Patra A.K."/>
            <person name="Ho P.T."/>
            <person name="Jun S."/>
            <person name="Lee S.J."/>
            <person name="Kim Y."/>
            <person name="Won Y.J."/>
        </authorList>
    </citation>
    <scope>NUCLEOTIDE SEQUENCE [LARGE SCALE GENOMIC DNA]</scope>
    <source>
        <strain evidence="28">Wonlab-2016</strain>
    </source>
</reference>
<keyword evidence="12" id="KW-1133">Transmembrane helix</keyword>
<keyword evidence="7" id="KW-0812">Transmembrane</keyword>